<sequence length="86" mass="9743">MKYKDFTKYFGGQYMRYWYIAFAVVIIWFTVNMVNNGAVSSYELTAYDNAGNVVGTKVVNGDTMSAPERLPITKSYKPLKPIGILD</sequence>
<dbReference type="KEGG" id="dap:Dacet_0519"/>
<keyword evidence="1" id="KW-1133">Transmembrane helix</keyword>
<dbReference type="Proteomes" id="UP000002012">
    <property type="component" value="Chromosome"/>
</dbReference>
<evidence type="ECO:0000313" key="3">
    <source>
        <dbReference type="Proteomes" id="UP000002012"/>
    </source>
</evidence>
<dbReference type="OrthoDB" id="9806615at2"/>
<dbReference type="STRING" id="522772.Dacet_0519"/>
<accession>D4H406</accession>
<evidence type="ECO:0000313" key="2">
    <source>
        <dbReference type="EMBL" id="ADD67317.1"/>
    </source>
</evidence>
<dbReference type="AlphaFoldDB" id="D4H406"/>
<keyword evidence="1" id="KW-0472">Membrane</keyword>
<dbReference type="PaxDb" id="522772-Dacet_0519"/>
<dbReference type="RefSeq" id="WP_013009861.1">
    <property type="nucleotide sequence ID" value="NC_013943.1"/>
</dbReference>
<proteinExistence type="predicted"/>
<reference evidence="2 3" key="1">
    <citation type="journal article" date="2010" name="Stand. Genomic Sci.">
        <title>Complete genome sequence of Denitrovibrio acetiphilus type strain (N2460).</title>
        <authorList>
            <person name="Kiss H."/>
            <person name="Lang E."/>
            <person name="Lapidus A."/>
            <person name="Copeland A."/>
            <person name="Nolan M."/>
            <person name="Glavina Del Rio T."/>
            <person name="Chen F."/>
            <person name="Lucas S."/>
            <person name="Tice H."/>
            <person name="Cheng J.F."/>
            <person name="Han C."/>
            <person name="Goodwin L."/>
            <person name="Pitluck S."/>
            <person name="Liolios K."/>
            <person name="Pati A."/>
            <person name="Ivanova N."/>
            <person name="Mavromatis K."/>
            <person name="Chen A."/>
            <person name="Palaniappan K."/>
            <person name="Land M."/>
            <person name="Hauser L."/>
            <person name="Chang Y.J."/>
            <person name="Jeffries C.D."/>
            <person name="Detter J.C."/>
            <person name="Brettin T."/>
            <person name="Spring S."/>
            <person name="Rohde M."/>
            <person name="Goker M."/>
            <person name="Woyke T."/>
            <person name="Bristow J."/>
            <person name="Eisen J.A."/>
            <person name="Markowitz V."/>
            <person name="Hugenholtz P."/>
            <person name="Kyrpides N.C."/>
            <person name="Klenk H.P."/>
        </authorList>
    </citation>
    <scope>NUCLEOTIDE SEQUENCE [LARGE SCALE GENOMIC DNA]</scope>
    <source>
        <strain evidence="3">DSM 12809 / NBRC 114555 / N2460</strain>
    </source>
</reference>
<dbReference type="EMBL" id="CP001968">
    <property type="protein sequence ID" value="ADD67317.1"/>
    <property type="molecule type" value="Genomic_DNA"/>
</dbReference>
<evidence type="ECO:0000256" key="1">
    <source>
        <dbReference type="SAM" id="Phobius"/>
    </source>
</evidence>
<protein>
    <submittedName>
        <fullName evidence="2">Uncharacterized protein</fullName>
    </submittedName>
</protein>
<dbReference type="eggNOG" id="ENOG50311RF">
    <property type="taxonomic scope" value="Bacteria"/>
</dbReference>
<organism evidence="2 3">
    <name type="scientific">Denitrovibrio acetiphilus (strain DSM 12809 / NBRC 114555 / N2460)</name>
    <dbReference type="NCBI Taxonomy" id="522772"/>
    <lineage>
        <taxon>Bacteria</taxon>
        <taxon>Pseudomonadati</taxon>
        <taxon>Deferribacterota</taxon>
        <taxon>Deferribacteres</taxon>
        <taxon>Deferribacterales</taxon>
        <taxon>Geovibrionaceae</taxon>
        <taxon>Denitrovibrio</taxon>
    </lineage>
</organism>
<name>D4H406_DENA2</name>
<keyword evidence="3" id="KW-1185">Reference proteome</keyword>
<dbReference type="InParanoid" id="D4H406"/>
<keyword evidence="1" id="KW-0812">Transmembrane</keyword>
<gene>
    <name evidence="2" type="ordered locus">Dacet_0519</name>
</gene>
<feature type="transmembrane region" description="Helical" evidence="1">
    <location>
        <begin position="16"/>
        <end position="34"/>
    </location>
</feature>
<dbReference type="HOGENOM" id="CLU_2567394_0_0_0"/>